<gene>
    <name evidence="2" type="ORF">KSF_034420</name>
</gene>
<dbReference type="InterPro" id="IPR011009">
    <property type="entry name" value="Kinase-like_dom_sf"/>
</dbReference>
<evidence type="ECO:0000259" key="1">
    <source>
        <dbReference type="Pfam" id="PF01636"/>
    </source>
</evidence>
<dbReference type="RefSeq" id="WP_220204180.1">
    <property type="nucleotide sequence ID" value="NZ_BNJK01000001.1"/>
</dbReference>
<name>A0A8J3IKY2_9CHLR</name>
<feature type="domain" description="Aminoglycoside phosphotransferase" evidence="1">
    <location>
        <begin position="105"/>
        <end position="166"/>
    </location>
</feature>
<proteinExistence type="predicted"/>
<evidence type="ECO:0000313" key="2">
    <source>
        <dbReference type="EMBL" id="GHO93394.1"/>
    </source>
</evidence>
<keyword evidence="3" id="KW-1185">Reference proteome</keyword>
<comment type="caution">
    <text evidence="2">The sequence shown here is derived from an EMBL/GenBank/DDBJ whole genome shotgun (WGS) entry which is preliminary data.</text>
</comment>
<reference evidence="2" key="1">
    <citation type="submission" date="2020-10" db="EMBL/GenBank/DDBJ databases">
        <title>Taxonomic study of unclassified bacteria belonging to the class Ktedonobacteria.</title>
        <authorList>
            <person name="Yabe S."/>
            <person name="Wang C.M."/>
            <person name="Zheng Y."/>
            <person name="Sakai Y."/>
            <person name="Cavaletti L."/>
            <person name="Monciardini P."/>
            <person name="Donadio S."/>
        </authorList>
    </citation>
    <scope>NUCLEOTIDE SEQUENCE</scope>
    <source>
        <strain evidence="2">ID150040</strain>
    </source>
</reference>
<sequence>MSEQEILLHGGNVTGAVRVGETVRRATGVWSSAIHALLHHLEARGFGAAPRFLGIDEQGREMLTFFAGEVGHYPLPPYMWAEEAMQAVARLVRHYHEAQSDFVPPSDARWQMVYPDVSRHEVICHNDIAPYNMVYVAGQPHGLIDFDCAGPGPRAWDLAYAAYRFVPLAHLDDPAIIEPGLTDPHMQGERFQRFCDAYGIAAHEVLELVEPRLQVLCTLIIEQARAGNVAFQKMLAEGHLAHYRRELQTLQRYRAIIEQHLQS</sequence>
<accession>A0A8J3IKY2</accession>
<dbReference type="SUPFAM" id="SSF56112">
    <property type="entry name" value="Protein kinase-like (PK-like)"/>
    <property type="match status" value="1"/>
</dbReference>
<dbReference type="InterPro" id="IPR002575">
    <property type="entry name" value="Aminoglycoside_PTrfase"/>
</dbReference>
<protein>
    <submittedName>
        <fullName evidence="2">Trifolitoxin immunity domain-containing protein</fullName>
    </submittedName>
</protein>
<dbReference type="Pfam" id="PF01636">
    <property type="entry name" value="APH"/>
    <property type="match status" value="1"/>
</dbReference>
<organism evidence="2 3">
    <name type="scientific">Reticulibacter mediterranei</name>
    <dbReference type="NCBI Taxonomy" id="2778369"/>
    <lineage>
        <taxon>Bacteria</taxon>
        <taxon>Bacillati</taxon>
        <taxon>Chloroflexota</taxon>
        <taxon>Ktedonobacteria</taxon>
        <taxon>Ktedonobacterales</taxon>
        <taxon>Reticulibacteraceae</taxon>
        <taxon>Reticulibacter</taxon>
    </lineage>
</organism>
<dbReference type="AlphaFoldDB" id="A0A8J3IKY2"/>
<dbReference type="EMBL" id="BNJK01000001">
    <property type="protein sequence ID" value="GHO93394.1"/>
    <property type="molecule type" value="Genomic_DNA"/>
</dbReference>
<dbReference type="Gene3D" id="3.90.1200.10">
    <property type="match status" value="1"/>
</dbReference>
<evidence type="ECO:0000313" key="3">
    <source>
        <dbReference type="Proteomes" id="UP000597444"/>
    </source>
</evidence>
<dbReference type="Proteomes" id="UP000597444">
    <property type="component" value="Unassembled WGS sequence"/>
</dbReference>